<dbReference type="InterPro" id="IPR036388">
    <property type="entry name" value="WH-like_DNA-bd_sf"/>
</dbReference>
<dbReference type="InterPro" id="IPR011711">
    <property type="entry name" value="GntR_C"/>
</dbReference>
<dbReference type="Gene3D" id="1.10.10.10">
    <property type="entry name" value="Winged helix-like DNA-binding domain superfamily/Winged helix DNA-binding domain"/>
    <property type="match status" value="1"/>
</dbReference>
<sequence length="244" mass="28234">MTRLGKIETSQIKIQVYEKCKSMIVSGSWAPGDRLPSESQLCEQLGVSRVSVRSALQSLEAQGFIEIRRGEGSYVKHFNLSDQLDLLLPIFALGKKDVLDVLKFRLITEPSFMPYVVENATEKDLQDLEAILEKMKSSTSNMRKHAQLDEQFHFKLTEIVNNSVVYKVYRVLFEIFNSAWNEVCNILGPDAGIHYHARLLQAIRNRNKQKAEEIMREHVLWTFNQIKNYYDRQETPEIPKVVLD</sequence>
<dbReference type="Pfam" id="PF07729">
    <property type="entry name" value="FCD"/>
    <property type="match status" value="1"/>
</dbReference>
<comment type="caution">
    <text evidence="5">The sequence shown here is derived from an EMBL/GenBank/DDBJ whole genome shotgun (WGS) entry which is preliminary data.</text>
</comment>
<dbReference type="GO" id="GO:0003677">
    <property type="term" value="F:DNA binding"/>
    <property type="evidence" value="ECO:0007669"/>
    <property type="project" value="UniProtKB-KW"/>
</dbReference>
<dbReference type="PANTHER" id="PTHR43537">
    <property type="entry name" value="TRANSCRIPTIONAL REGULATOR, GNTR FAMILY"/>
    <property type="match status" value="1"/>
</dbReference>
<dbReference type="SUPFAM" id="SSF48008">
    <property type="entry name" value="GntR ligand-binding domain-like"/>
    <property type="match status" value="1"/>
</dbReference>
<evidence type="ECO:0000256" key="3">
    <source>
        <dbReference type="ARBA" id="ARBA00023163"/>
    </source>
</evidence>
<dbReference type="CDD" id="cd07377">
    <property type="entry name" value="WHTH_GntR"/>
    <property type="match status" value="1"/>
</dbReference>
<keyword evidence="3" id="KW-0804">Transcription</keyword>
<evidence type="ECO:0000259" key="4">
    <source>
        <dbReference type="PROSITE" id="PS50949"/>
    </source>
</evidence>
<dbReference type="OrthoDB" id="369590at2"/>
<dbReference type="STRING" id="1963862.B4O97_01365"/>
<proteinExistence type="predicted"/>
<dbReference type="PROSITE" id="PS50949">
    <property type="entry name" value="HTH_GNTR"/>
    <property type="match status" value="1"/>
</dbReference>
<dbReference type="PRINTS" id="PR00035">
    <property type="entry name" value="HTHGNTR"/>
</dbReference>
<dbReference type="Gene3D" id="1.20.120.530">
    <property type="entry name" value="GntR ligand-binding domain-like"/>
    <property type="match status" value="1"/>
</dbReference>
<organism evidence="5 6">
    <name type="scientific">Marispirochaeta aestuarii</name>
    <dbReference type="NCBI Taxonomy" id="1963862"/>
    <lineage>
        <taxon>Bacteria</taxon>
        <taxon>Pseudomonadati</taxon>
        <taxon>Spirochaetota</taxon>
        <taxon>Spirochaetia</taxon>
        <taxon>Spirochaetales</taxon>
        <taxon>Spirochaetaceae</taxon>
        <taxon>Marispirochaeta</taxon>
    </lineage>
</organism>
<dbReference type="InterPro" id="IPR008920">
    <property type="entry name" value="TF_FadR/GntR_C"/>
</dbReference>
<keyword evidence="2" id="KW-0238">DNA-binding</keyword>
<keyword evidence="1" id="KW-0805">Transcription regulation</keyword>
<gene>
    <name evidence="5" type="ORF">B4O97_01365</name>
</gene>
<reference evidence="5 6" key="1">
    <citation type="submission" date="2017-03" db="EMBL/GenBank/DDBJ databases">
        <title>Draft Genome sequence of Marispirochaeta sp. strain JC444.</title>
        <authorList>
            <person name="Shivani Y."/>
            <person name="Subhash Y."/>
            <person name="Sasikala C."/>
            <person name="Ramana C."/>
        </authorList>
    </citation>
    <scope>NUCLEOTIDE SEQUENCE [LARGE SCALE GENOMIC DNA]</scope>
    <source>
        <strain evidence="5 6">JC444</strain>
    </source>
</reference>
<name>A0A1Y1S4I3_9SPIO</name>
<dbReference type="SMART" id="SM00345">
    <property type="entry name" value="HTH_GNTR"/>
    <property type="match status" value="1"/>
</dbReference>
<dbReference type="SUPFAM" id="SSF46785">
    <property type="entry name" value="Winged helix' DNA-binding domain"/>
    <property type="match status" value="1"/>
</dbReference>
<protein>
    <recommendedName>
        <fullName evidence="4">HTH gntR-type domain-containing protein</fullName>
    </recommendedName>
</protein>
<dbReference type="PANTHER" id="PTHR43537:SF5">
    <property type="entry name" value="UXU OPERON TRANSCRIPTIONAL REGULATOR"/>
    <property type="match status" value="1"/>
</dbReference>
<dbReference type="InterPro" id="IPR000524">
    <property type="entry name" value="Tscrpt_reg_HTH_GntR"/>
</dbReference>
<dbReference type="EMBL" id="MWQY01000001">
    <property type="protein sequence ID" value="ORC38434.1"/>
    <property type="molecule type" value="Genomic_DNA"/>
</dbReference>
<evidence type="ECO:0000313" key="5">
    <source>
        <dbReference type="EMBL" id="ORC38434.1"/>
    </source>
</evidence>
<dbReference type="Pfam" id="PF00392">
    <property type="entry name" value="GntR"/>
    <property type="match status" value="1"/>
</dbReference>
<feature type="domain" description="HTH gntR-type" evidence="4">
    <location>
        <begin position="10"/>
        <end position="78"/>
    </location>
</feature>
<dbReference type="RefSeq" id="WP_083047556.1">
    <property type="nucleotide sequence ID" value="NZ_MWQY01000001.1"/>
</dbReference>
<dbReference type="SMART" id="SM00895">
    <property type="entry name" value="FCD"/>
    <property type="match status" value="1"/>
</dbReference>
<dbReference type="InterPro" id="IPR036390">
    <property type="entry name" value="WH_DNA-bd_sf"/>
</dbReference>
<dbReference type="GO" id="GO:0003700">
    <property type="term" value="F:DNA-binding transcription factor activity"/>
    <property type="evidence" value="ECO:0007669"/>
    <property type="project" value="InterPro"/>
</dbReference>
<dbReference type="Proteomes" id="UP000192343">
    <property type="component" value="Unassembled WGS sequence"/>
</dbReference>
<evidence type="ECO:0000256" key="1">
    <source>
        <dbReference type="ARBA" id="ARBA00023015"/>
    </source>
</evidence>
<keyword evidence="6" id="KW-1185">Reference proteome</keyword>
<accession>A0A1Y1S4I3</accession>
<evidence type="ECO:0000256" key="2">
    <source>
        <dbReference type="ARBA" id="ARBA00023125"/>
    </source>
</evidence>
<dbReference type="AlphaFoldDB" id="A0A1Y1S4I3"/>
<evidence type="ECO:0000313" key="6">
    <source>
        <dbReference type="Proteomes" id="UP000192343"/>
    </source>
</evidence>